<dbReference type="SUPFAM" id="SSF82549">
    <property type="entry name" value="DAK1/DegV-like"/>
    <property type="match status" value="1"/>
</dbReference>
<keyword evidence="3" id="KW-1185">Reference proteome</keyword>
<dbReference type="InterPro" id="IPR050270">
    <property type="entry name" value="DegV_domain_contain"/>
</dbReference>
<keyword evidence="1" id="KW-0446">Lipid-binding</keyword>
<evidence type="ECO:0000313" key="3">
    <source>
        <dbReference type="Proteomes" id="UP000295757"/>
    </source>
</evidence>
<dbReference type="Gene3D" id="3.30.1180.10">
    <property type="match status" value="1"/>
</dbReference>
<dbReference type="Pfam" id="PF02645">
    <property type="entry name" value="DegV"/>
    <property type="match status" value="1"/>
</dbReference>
<reference evidence="2 3" key="1">
    <citation type="submission" date="2019-03" db="EMBL/GenBank/DDBJ databases">
        <title>Genomic Encyclopedia of Archaeal and Bacterial Type Strains, Phase II (KMG-II): from individual species to whole genera.</title>
        <authorList>
            <person name="Goeker M."/>
        </authorList>
    </citation>
    <scope>NUCLEOTIDE SEQUENCE [LARGE SCALE GENOMIC DNA]</scope>
    <source>
        <strain evidence="2 3">ATCC 35214</strain>
    </source>
</reference>
<dbReference type="InterPro" id="IPR043168">
    <property type="entry name" value="DegV_C"/>
</dbReference>
<dbReference type="PANTHER" id="PTHR33434:SF2">
    <property type="entry name" value="FATTY ACID-BINDING PROTEIN TM_1468"/>
    <property type="match status" value="1"/>
</dbReference>
<protein>
    <submittedName>
        <fullName evidence="2">DegV family protein with EDD domain</fullName>
    </submittedName>
</protein>
<dbReference type="InterPro" id="IPR003797">
    <property type="entry name" value="DegV"/>
</dbReference>
<gene>
    <name evidence="2" type="ORF">BCF59_0238</name>
</gene>
<dbReference type="NCBIfam" id="TIGR00762">
    <property type="entry name" value="DegV"/>
    <property type="match status" value="1"/>
</dbReference>
<dbReference type="AlphaFoldDB" id="A0A4R7UEI7"/>
<dbReference type="Proteomes" id="UP000295757">
    <property type="component" value="Unassembled WGS sequence"/>
</dbReference>
<dbReference type="OrthoDB" id="384457at2"/>
<comment type="caution">
    <text evidence="2">The sequence shown here is derived from an EMBL/GenBank/DDBJ whole genome shotgun (WGS) entry which is preliminary data.</text>
</comment>
<dbReference type="PANTHER" id="PTHR33434">
    <property type="entry name" value="DEGV DOMAIN-CONTAINING PROTEIN DR_1986-RELATED"/>
    <property type="match status" value="1"/>
</dbReference>
<dbReference type="EMBL" id="SOCN01000001">
    <property type="protein sequence ID" value="TDV24283.1"/>
    <property type="molecule type" value="Genomic_DNA"/>
</dbReference>
<sequence length="283" mass="31996">MKKLGIIVDSFSCLSAKQAEEKGFKFLPLQIEIDGVLYEDDFDDNLELLHKISTATKITTSLPKLEKMQKIIKDASKEYDEVIYLGLSQHLSNTFSQASSIATECQNVFVMENHLVGNQIVRTVEHFKKMYENGATINDLFTKLNDINETSKTFIVPYKLDFLLKGGRLSGIKKFLLSKFKVYPILNYNEEGKVKSIAIKQNFKNAVYKAFDLVNEYIDELKSYAKDIRIFVDLVTGISDEVNKFITSDEFPKTSSIVTTPSLIAAHTGPDAFAISLMLDLDK</sequence>
<name>A0A4R7UEI7_9BACT</name>
<dbReference type="PROSITE" id="PS51482">
    <property type="entry name" value="DEGV"/>
    <property type="match status" value="1"/>
</dbReference>
<dbReference type="RefSeq" id="WP_134110442.1">
    <property type="nucleotide sequence ID" value="NZ_SOCN01000001.1"/>
</dbReference>
<dbReference type="GO" id="GO:0008289">
    <property type="term" value="F:lipid binding"/>
    <property type="evidence" value="ECO:0007669"/>
    <property type="project" value="UniProtKB-KW"/>
</dbReference>
<dbReference type="Gene3D" id="3.40.50.10170">
    <property type="match status" value="1"/>
</dbReference>
<accession>A0A4R7UEI7</accession>
<organism evidence="2 3">
    <name type="scientific">Mycoplasmopsis mustelae</name>
    <dbReference type="NCBI Taxonomy" id="171289"/>
    <lineage>
        <taxon>Bacteria</taxon>
        <taxon>Bacillati</taxon>
        <taxon>Mycoplasmatota</taxon>
        <taxon>Mycoplasmoidales</taxon>
        <taxon>Metamycoplasmataceae</taxon>
        <taxon>Mycoplasmopsis</taxon>
    </lineage>
</organism>
<evidence type="ECO:0000256" key="1">
    <source>
        <dbReference type="ARBA" id="ARBA00023121"/>
    </source>
</evidence>
<evidence type="ECO:0000313" key="2">
    <source>
        <dbReference type="EMBL" id="TDV24283.1"/>
    </source>
</evidence>
<proteinExistence type="predicted"/>